<accession>A0A4Q0VBC1</accession>
<evidence type="ECO:0000313" key="3">
    <source>
        <dbReference type="EMBL" id="RXI47582.1"/>
    </source>
</evidence>
<dbReference type="Gene3D" id="3.10.310.30">
    <property type="match status" value="1"/>
</dbReference>
<name>A0A4Q0VBC1_CLOTA</name>
<dbReference type="InterPro" id="IPR038763">
    <property type="entry name" value="DHH_sf"/>
</dbReference>
<reference evidence="3 4" key="1">
    <citation type="submission" date="2018-06" db="EMBL/GenBank/DDBJ databases">
        <title>Genome conservation of Clostridium tetani.</title>
        <authorList>
            <person name="Bruggemann H."/>
            <person name="Popoff M.R."/>
        </authorList>
    </citation>
    <scope>NUCLEOTIDE SEQUENCE [LARGE SCALE GENOMIC DNA]</scope>
    <source>
        <strain evidence="3 4">2017.061</strain>
    </source>
</reference>
<protein>
    <submittedName>
        <fullName evidence="3">Bifunctional oligoribonuclease/PAP phosphatase NrnA</fullName>
    </submittedName>
</protein>
<proteinExistence type="predicted"/>
<dbReference type="InterPro" id="IPR051319">
    <property type="entry name" value="Oligoribo/pAp-PDE_c-di-AMP_PDE"/>
</dbReference>
<dbReference type="GO" id="GO:0003676">
    <property type="term" value="F:nucleic acid binding"/>
    <property type="evidence" value="ECO:0007669"/>
    <property type="project" value="InterPro"/>
</dbReference>
<dbReference type="PANTHER" id="PTHR47618">
    <property type="entry name" value="BIFUNCTIONAL OLIGORIBONUCLEASE AND PAP PHOSPHATASE NRNA"/>
    <property type="match status" value="1"/>
</dbReference>
<dbReference type="Gene3D" id="3.90.1640.10">
    <property type="entry name" value="inorganic pyrophosphatase (n-terminal core)"/>
    <property type="match status" value="1"/>
</dbReference>
<dbReference type="PANTHER" id="PTHR47618:SF1">
    <property type="entry name" value="BIFUNCTIONAL OLIGORIBONUCLEASE AND PAP PHOSPHATASE NRNA"/>
    <property type="match status" value="1"/>
</dbReference>
<comment type="caution">
    <text evidence="3">The sequence shown here is derived from an EMBL/GenBank/DDBJ whole genome shotgun (WGS) entry which is preliminary data.</text>
</comment>
<dbReference type="SUPFAM" id="SSF64182">
    <property type="entry name" value="DHH phosphoesterases"/>
    <property type="match status" value="1"/>
</dbReference>
<dbReference type="AlphaFoldDB" id="A0A4Q0VBC1"/>
<evidence type="ECO:0000313" key="4">
    <source>
        <dbReference type="Proteomes" id="UP000290921"/>
    </source>
</evidence>
<dbReference type="Pfam" id="PF01368">
    <property type="entry name" value="DHH"/>
    <property type="match status" value="1"/>
</dbReference>
<evidence type="ECO:0000259" key="2">
    <source>
        <dbReference type="Pfam" id="PF02272"/>
    </source>
</evidence>
<dbReference type="InterPro" id="IPR001667">
    <property type="entry name" value="DDH_dom"/>
</dbReference>
<dbReference type="Proteomes" id="UP000290921">
    <property type="component" value="Unassembled WGS sequence"/>
</dbReference>
<sequence length="324" mass="36105">MKTMITNKILDLIMESNKIALTFHVSPDGDSIGSTLALYQGISSLKKDVYIISKEDIPEDFKFLPYAGAITKSHGEVLDGTELVIVLDCGNFARVNANIDIENKKYIFINIDHHISNELYGDYNFVDPNAACMGEIVYQMLKSLDVKISKDIATCLYTSILTDTGSFRHSNTTSVTHCVAGDLITTGIDFSSIHRKIFDNKNFIRFKLYGEVFNDMELIEDEICVMKVTQEMFKKFNIDSGEDTSDIVSFGGTMKEVDVTLLLKEKDEEIKISLRSKSKVDVRNVAEKLGGGGHIRAAGASVKGKTLEEVKNIAIDLIKKELMK</sequence>
<feature type="domain" description="DDH" evidence="1">
    <location>
        <begin position="18"/>
        <end position="160"/>
    </location>
</feature>
<dbReference type="Pfam" id="PF02272">
    <property type="entry name" value="DHHA1"/>
    <property type="match status" value="1"/>
</dbReference>
<feature type="domain" description="DHHA1" evidence="2">
    <location>
        <begin position="243"/>
        <end position="319"/>
    </location>
</feature>
<dbReference type="EMBL" id="QMAP01000008">
    <property type="protein sequence ID" value="RXI47582.1"/>
    <property type="molecule type" value="Genomic_DNA"/>
</dbReference>
<evidence type="ECO:0000259" key="1">
    <source>
        <dbReference type="Pfam" id="PF01368"/>
    </source>
</evidence>
<organism evidence="3 4">
    <name type="scientific">Clostridium tetani</name>
    <dbReference type="NCBI Taxonomy" id="1513"/>
    <lineage>
        <taxon>Bacteria</taxon>
        <taxon>Bacillati</taxon>
        <taxon>Bacillota</taxon>
        <taxon>Clostridia</taxon>
        <taxon>Eubacteriales</taxon>
        <taxon>Clostridiaceae</taxon>
        <taxon>Clostridium</taxon>
    </lineage>
</organism>
<dbReference type="InterPro" id="IPR003156">
    <property type="entry name" value="DHHA1_dom"/>
</dbReference>
<gene>
    <name evidence="3" type="ORF">DP130_09720</name>
</gene>